<dbReference type="RefSeq" id="WP_084524472.1">
    <property type="nucleotide sequence ID" value="NZ_FQZS01000012.1"/>
</dbReference>
<evidence type="ECO:0000313" key="3">
    <source>
        <dbReference type="Proteomes" id="UP000184442"/>
    </source>
</evidence>
<feature type="signal peptide" evidence="1">
    <location>
        <begin position="1"/>
        <end position="21"/>
    </location>
</feature>
<dbReference type="Proteomes" id="UP000184442">
    <property type="component" value="Unassembled WGS sequence"/>
</dbReference>
<reference evidence="2 3" key="1">
    <citation type="submission" date="2016-11" db="EMBL/GenBank/DDBJ databases">
        <authorList>
            <person name="Jaros S."/>
            <person name="Januszkiewicz K."/>
            <person name="Wedrychowicz H."/>
        </authorList>
    </citation>
    <scope>NUCLEOTIDE SEQUENCE [LARGE SCALE GENOMIC DNA]</scope>
    <source>
        <strain evidence="2 3">DSM 19022</strain>
    </source>
</reference>
<feature type="chain" id="PRO_5038944858" description="SurA N-terminal domain-containing protein" evidence="1">
    <location>
        <begin position="22"/>
        <end position="307"/>
    </location>
</feature>
<evidence type="ECO:0000313" key="2">
    <source>
        <dbReference type="EMBL" id="SHI97082.1"/>
    </source>
</evidence>
<keyword evidence="1" id="KW-0732">Signal</keyword>
<gene>
    <name evidence="2" type="ORF">SAMN02745176_01963</name>
</gene>
<dbReference type="AlphaFoldDB" id="A0A1M6FHK9"/>
<evidence type="ECO:0000256" key="1">
    <source>
        <dbReference type="SAM" id="SignalP"/>
    </source>
</evidence>
<accession>A0A1M6FHK9</accession>
<organism evidence="2 3">
    <name type="scientific">Lutispora thermophila DSM 19022</name>
    <dbReference type="NCBI Taxonomy" id="1122184"/>
    <lineage>
        <taxon>Bacteria</taxon>
        <taxon>Bacillati</taxon>
        <taxon>Bacillota</taxon>
        <taxon>Clostridia</taxon>
        <taxon>Lutisporales</taxon>
        <taxon>Lutisporaceae</taxon>
        <taxon>Lutispora</taxon>
    </lineage>
</organism>
<dbReference type="PROSITE" id="PS51257">
    <property type="entry name" value="PROKAR_LIPOPROTEIN"/>
    <property type="match status" value="1"/>
</dbReference>
<evidence type="ECO:0008006" key="4">
    <source>
        <dbReference type="Google" id="ProtNLM"/>
    </source>
</evidence>
<dbReference type="EMBL" id="FQZS01000012">
    <property type="protein sequence ID" value="SHI97082.1"/>
    <property type="molecule type" value="Genomic_DNA"/>
</dbReference>
<proteinExistence type="predicted"/>
<sequence length="307" mass="35433">MINKKILVAAVLVLTISFGTGCVSQNKRDMEDNPSVESNVSEPRDNDIVKEYENMINNETNISQFISFVDKNIEKLSPENASKLIAKLEELQEIYIGQLEDKYNTTENQTILFEAFKFGLDLEKLKYKNIEDEEIKELLKETEELGYKVEMAEGSFFPVIDYGFYEKYSAYVTEDVKDYISIMAVESGKAPAKDAALAISWGELLERISKQERFLNEHKESVKFEKINELYGKYIFLALHGLDNTPLFGRSDNRLDDEAKAAYEKAITKDSQVSKVIKEYYELIKKNGYKMTEEVKNYRNQANENLK</sequence>
<protein>
    <recommendedName>
        <fullName evidence="4">SurA N-terminal domain-containing protein</fullName>
    </recommendedName>
</protein>
<dbReference type="STRING" id="1122184.SAMN02745176_01963"/>
<name>A0A1M6FHK9_9FIRM</name>
<dbReference type="OrthoDB" id="1707591at2"/>
<keyword evidence="3" id="KW-1185">Reference proteome</keyword>